<name>A0A8J2X2C1_9STRA</name>
<dbReference type="AlphaFoldDB" id="A0A8J2X2C1"/>
<comment type="caution">
    <text evidence="2">The sequence shown here is derived from an EMBL/GenBank/DDBJ whole genome shotgun (WGS) entry which is preliminary data.</text>
</comment>
<protein>
    <recommendedName>
        <fullName evidence="4">NADP-dependent oxidoreductase domain-containing protein</fullName>
    </recommendedName>
</protein>
<proteinExistence type="predicted"/>
<evidence type="ECO:0008006" key="4">
    <source>
        <dbReference type="Google" id="ProtNLM"/>
    </source>
</evidence>
<keyword evidence="3" id="KW-1185">Reference proteome</keyword>
<organism evidence="2 3">
    <name type="scientific">Pelagomonas calceolata</name>
    <dbReference type="NCBI Taxonomy" id="35677"/>
    <lineage>
        <taxon>Eukaryota</taxon>
        <taxon>Sar</taxon>
        <taxon>Stramenopiles</taxon>
        <taxon>Ochrophyta</taxon>
        <taxon>Pelagophyceae</taxon>
        <taxon>Pelagomonadales</taxon>
        <taxon>Pelagomonadaceae</taxon>
        <taxon>Pelagomonas</taxon>
    </lineage>
</organism>
<dbReference type="EMBL" id="CAKKNE010000003">
    <property type="protein sequence ID" value="CAH0371471.1"/>
    <property type="molecule type" value="Genomic_DNA"/>
</dbReference>
<reference evidence="2" key="1">
    <citation type="submission" date="2021-11" db="EMBL/GenBank/DDBJ databases">
        <authorList>
            <consortium name="Genoscope - CEA"/>
            <person name="William W."/>
        </authorList>
    </citation>
    <scope>NUCLEOTIDE SEQUENCE</scope>
</reference>
<dbReference type="InterPro" id="IPR036812">
    <property type="entry name" value="NAD(P)_OxRdtase_dom_sf"/>
</dbReference>
<dbReference type="Gene3D" id="3.20.20.100">
    <property type="entry name" value="NADP-dependent oxidoreductase domain"/>
    <property type="match status" value="1"/>
</dbReference>
<feature type="region of interest" description="Disordered" evidence="1">
    <location>
        <begin position="68"/>
        <end position="91"/>
    </location>
</feature>
<evidence type="ECO:0000256" key="1">
    <source>
        <dbReference type="SAM" id="MobiDB-lite"/>
    </source>
</evidence>
<feature type="compositionally biased region" description="Basic and acidic residues" evidence="1">
    <location>
        <begin position="68"/>
        <end position="77"/>
    </location>
</feature>
<accession>A0A8J2X2C1</accession>
<gene>
    <name evidence="2" type="ORF">PECAL_3P14160</name>
</gene>
<sequence length="392" mass="44364">MWAMGFTSKRSRFTEHARVGFRAEAPGRVHAKQSEAAVAEALRLALSDECRYRLVLIDRGAEGAVRHVLHPEERDVPADSPLANRPPPPSRSELILVARLSDDCHRGSDRAILETTRIMDHLGVEKLDGLCVPWPEASEDAPHDPNHTGPDCRRQKKLFLRTWKALHKKLVPDRVRWLGTELLDAWQLERVVEDVSEHERPVFNLIEMDISAPKTRTVTWCQAHGIELLGMLDTSEHKISTEEVGKFRELQSEMDVEPSVIITRWAVQRGVVTLPSLSRVVSEGSSLTSAEAYEAWADKLKKILAARTLHLHMPTEGRRVNLDNARLALLNSFDREQNEKQEYYDQRLAEITRRKLKPVRTAAKALNALSAFSTAAEDKARERGEEVPAFTL</sequence>
<dbReference type="Proteomes" id="UP000789595">
    <property type="component" value="Unassembled WGS sequence"/>
</dbReference>
<dbReference type="SUPFAM" id="SSF51430">
    <property type="entry name" value="NAD(P)-linked oxidoreductase"/>
    <property type="match status" value="1"/>
</dbReference>
<evidence type="ECO:0000313" key="2">
    <source>
        <dbReference type="EMBL" id="CAH0371471.1"/>
    </source>
</evidence>
<evidence type="ECO:0000313" key="3">
    <source>
        <dbReference type="Proteomes" id="UP000789595"/>
    </source>
</evidence>
<dbReference type="OrthoDB" id="201223at2759"/>